<name>A0A1E4TAX3_9ASCO</name>
<evidence type="ECO:0000256" key="2">
    <source>
        <dbReference type="ARBA" id="ARBA00010787"/>
    </source>
</evidence>
<accession>A0A1E4TAX3</accession>
<evidence type="ECO:0000256" key="3">
    <source>
        <dbReference type="ARBA" id="ARBA00022792"/>
    </source>
</evidence>
<keyword evidence="6 7" id="KW-0472">Membrane</keyword>
<comment type="similarity">
    <text evidence="2 7">Belongs to the ATP25 family.</text>
</comment>
<comment type="subcellular location">
    <subcellularLocation>
        <location evidence="1 7">Mitochondrion inner membrane</location>
        <topology evidence="1 7">Peripheral membrane protein</topology>
        <orientation evidence="1 7">Matrix side</orientation>
    </subcellularLocation>
</comment>
<proteinExistence type="inferred from homology"/>
<reference evidence="9" key="1">
    <citation type="submission" date="2016-02" db="EMBL/GenBank/DDBJ databases">
        <title>Comparative genomics of biotechnologically important yeasts.</title>
        <authorList>
            <consortium name="DOE Joint Genome Institute"/>
            <person name="Riley R."/>
            <person name="Haridas S."/>
            <person name="Wolfe K.H."/>
            <person name="Lopes M.R."/>
            <person name="Hittinger C.T."/>
            <person name="Goker M."/>
            <person name="Salamov A."/>
            <person name="Wisecaver J."/>
            <person name="Long T.M."/>
            <person name="Aerts A.L."/>
            <person name="Barry K."/>
            <person name="Choi C."/>
            <person name="Clum A."/>
            <person name="Coughlan A.Y."/>
            <person name="Deshpande S."/>
            <person name="Douglass A.P."/>
            <person name="Hanson S.J."/>
            <person name="Klenk H.-P."/>
            <person name="Labutti K."/>
            <person name="Lapidus A."/>
            <person name="Lindquist E."/>
            <person name="Lipzen A."/>
            <person name="Meier-Kolthoff J.P."/>
            <person name="Ohm R.A."/>
            <person name="Otillar R.P."/>
            <person name="Pangilinan J."/>
            <person name="Peng Y."/>
            <person name="Rokas A."/>
            <person name="Rosa C.A."/>
            <person name="Scheuner C."/>
            <person name="Sibirny A.A."/>
            <person name="Slot J.C."/>
            <person name="Stielow J.B."/>
            <person name="Sun H."/>
            <person name="Kurtzman C.P."/>
            <person name="Blackwell M."/>
            <person name="Jeffries T.W."/>
            <person name="Grigoriev I.V."/>
        </authorList>
    </citation>
    <scope>NUCLEOTIDE SEQUENCE [LARGE SCALE GENOMIC DNA]</scope>
    <source>
        <strain evidence="9">NRRL Y-17796</strain>
    </source>
</reference>
<dbReference type="Proteomes" id="UP000095023">
    <property type="component" value="Unassembled WGS sequence"/>
</dbReference>
<evidence type="ECO:0000256" key="5">
    <source>
        <dbReference type="ARBA" id="ARBA00023128"/>
    </source>
</evidence>
<evidence type="ECO:0000313" key="9">
    <source>
        <dbReference type="Proteomes" id="UP000095023"/>
    </source>
</evidence>
<keyword evidence="9" id="KW-1185">Reference proteome</keyword>
<dbReference type="GO" id="GO:0048255">
    <property type="term" value="P:mRNA stabilization"/>
    <property type="evidence" value="ECO:0007669"/>
    <property type="project" value="TreeGrafter"/>
</dbReference>
<keyword evidence="4 7" id="KW-0809">Transit peptide</keyword>
<dbReference type="Pfam" id="PF02410">
    <property type="entry name" value="RsfS"/>
    <property type="match status" value="1"/>
</dbReference>
<dbReference type="InterPro" id="IPR043519">
    <property type="entry name" value="NT_sf"/>
</dbReference>
<evidence type="ECO:0000313" key="8">
    <source>
        <dbReference type="EMBL" id="ODV88889.1"/>
    </source>
</evidence>
<evidence type="ECO:0000256" key="7">
    <source>
        <dbReference type="RuleBase" id="RU367062"/>
    </source>
</evidence>
<evidence type="ECO:0000256" key="4">
    <source>
        <dbReference type="ARBA" id="ARBA00022946"/>
    </source>
</evidence>
<protein>
    <recommendedName>
        <fullName evidence="7">ATPase synthesis protein 25</fullName>
    </recommendedName>
</protein>
<dbReference type="GO" id="GO:0005743">
    <property type="term" value="C:mitochondrial inner membrane"/>
    <property type="evidence" value="ECO:0007669"/>
    <property type="project" value="UniProtKB-SubCell"/>
</dbReference>
<comment type="function">
    <text evidence="7">Mitochondrial mRNA stabilization factor.</text>
</comment>
<keyword evidence="5 7" id="KW-0496">Mitochondrion</keyword>
<evidence type="ECO:0000256" key="1">
    <source>
        <dbReference type="ARBA" id="ARBA00004443"/>
    </source>
</evidence>
<dbReference type="PANTHER" id="PTHR28087:SF1">
    <property type="entry name" value="ATPASE SYNTHESIS PROTEIN 25, MITOCHONDRIAL"/>
    <property type="match status" value="1"/>
</dbReference>
<sequence length="630" mass="71634">MSIEIPSKAADTTKTTVKCLQDLGLKDIGVYVVLDPLGEEKTVILTSALSAKHVVSAGSELIQFLKQKLNILPKSDGLVRNESLKIQRRRLRRKLSKLAVFASKVVPEEDIDAALQEKMGAGSWAMISFKSVPNHTDVHIFTKDRRDEVDLLGLWIEEDHLLEGYVAEERSTPKTISQIDPEKFLLRNYSTTSRRHLHHQSSSSPVTDAWEILYSDRNTPPEPQTVFRVMKGLCKDGNYELLKRLQSRIPAQYCELDADNRYLDPISLVLWAHIVYLSKHLSNHGISKTHDMLIRRKSIDDIDISASILSSAVMSKFTPRPTKIDAAPFVRSFFDSMPKRGNVERKHLQIQLQFLRLLHTIAPREYPLESLERFIYDMAATGHLPLKQDLLAVLMSAATSPPVEVIEGHEVLRADTVRQWTKSFQRRFDFIRRFTTEVSDSLWFEDFHEIRELRGILLRACIGDKPANTTHDGRIDPLPVTRGKLADERLLELSAFFQETLGAQDENLVVTMVIGLAIAKKWTSIWRLLELCAMKEMSIGRPGVALICWSIATSDMDRPKEYLLRSGWKILMALRPVDEKPSQELAQALYAAGKQLGSIPRDVAEFIETADESCMNEMPLDLTWMTVNLR</sequence>
<dbReference type="InterPro" id="IPR040152">
    <property type="entry name" value="Atp25"/>
</dbReference>
<dbReference type="PANTHER" id="PTHR28087">
    <property type="entry name" value="ATPASE SYNTHESIS PROTEIN 25, MITOCHONDRIAL"/>
    <property type="match status" value="1"/>
</dbReference>
<gene>
    <name evidence="8" type="ORF">CANCADRAFT_32337</name>
</gene>
<dbReference type="OrthoDB" id="107372at2759"/>
<keyword evidence="3 7" id="KW-0999">Mitochondrion inner membrane</keyword>
<dbReference type="Gene3D" id="3.30.460.10">
    <property type="entry name" value="Beta Polymerase, domain 2"/>
    <property type="match status" value="1"/>
</dbReference>
<dbReference type="GO" id="GO:0140053">
    <property type="term" value="P:mitochondrial gene expression"/>
    <property type="evidence" value="ECO:0007669"/>
    <property type="project" value="UniProtKB-UniRule"/>
</dbReference>
<dbReference type="SUPFAM" id="SSF81301">
    <property type="entry name" value="Nucleotidyltransferase"/>
    <property type="match status" value="1"/>
</dbReference>
<evidence type="ECO:0000256" key="6">
    <source>
        <dbReference type="ARBA" id="ARBA00023136"/>
    </source>
</evidence>
<dbReference type="EMBL" id="KV453843">
    <property type="protein sequence ID" value="ODV88889.1"/>
    <property type="molecule type" value="Genomic_DNA"/>
</dbReference>
<organism evidence="8 9">
    <name type="scientific">Tortispora caseinolytica NRRL Y-17796</name>
    <dbReference type="NCBI Taxonomy" id="767744"/>
    <lineage>
        <taxon>Eukaryota</taxon>
        <taxon>Fungi</taxon>
        <taxon>Dikarya</taxon>
        <taxon>Ascomycota</taxon>
        <taxon>Saccharomycotina</taxon>
        <taxon>Trigonopsidomycetes</taxon>
        <taxon>Trigonopsidales</taxon>
        <taxon>Trigonopsidaceae</taxon>
        <taxon>Tortispora</taxon>
    </lineage>
</organism>
<dbReference type="AlphaFoldDB" id="A0A1E4TAX3"/>